<protein>
    <recommendedName>
        <fullName evidence="6">Plastid division protein PDV2</fullName>
    </recommendedName>
</protein>
<feature type="transmembrane region" description="Helical" evidence="3">
    <location>
        <begin position="199"/>
        <end position="221"/>
    </location>
</feature>
<dbReference type="GO" id="GO:0070273">
    <property type="term" value="F:phosphatidylinositol-4-phosphate binding"/>
    <property type="evidence" value="ECO:0007669"/>
    <property type="project" value="EnsemblPlants"/>
</dbReference>
<dbReference type="InterPro" id="IPR038939">
    <property type="entry name" value="PDV1/PDV2"/>
</dbReference>
<dbReference type="GO" id="GO:0009707">
    <property type="term" value="C:chloroplast outer membrane"/>
    <property type="evidence" value="ECO:0007669"/>
    <property type="project" value="EnsemblPlants"/>
</dbReference>
<dbReference type="GO" id="GO:0010020">
    <property type="term" value="P:chloroplast fission"/>
    <property type="evidence" value="ECO:0007669"/>
    <property type="project" value="EnsemblPlants"/>
</dbReference>
<dbReference type="Proteomes" id="UP000594263">
    <property type="component" value="Unplaced"/>
</dbReference>
<keyword evidence="5" id="KW-1185">Reference proteome</keyword>
<name>A0A7N0TE66_KALFE</name>
<keyword evidence="1" id="KW-0175">Coiled coil</keyword>
<dbReference type="OMA" id="SIMMAAK"/>
<evidence type="ECO:0000256" key="3">
    <source>
        <dbReference type="SAM" id="Phobius"/>
    </source>
</evidence>
<dbReference type="PANTHER" id="PTHR33600">
    <property type="entry name" value="PLASTID DIVISION PROTEIN PDV2"/>
    <property type="match status" value="1"/>
</dbReference>
<feature type="coiled-coil region" evidence="1">
    <location>
        <begin position="63"/>
        <end position="90"/>
    </location>
</feature>
<dbReference type="PANTHER" id="PTHR33600:SF3">
    <property type="entry name" value="PLASTID DIVISION PROTEIN PDV2"/>
    <property type="match status" value="1"/>
</dbReference>
<keyword evidence="3" id="KW-1133">Transmembrane helix</keyword>
<organism evidence="4 5">
    <name type="scientific">Kalanchoe fedtschenkoi</name>
    <name type="common">Lavender scallops</name>
    <name type="synonym">South American air plant</name>
    <dbReference type="NCBI Taxonomy" id="63787"/>
    <lineage>
        <taxon>Eukaryota</taxon>
        <taxon>Viridiplantae</taxon>
        <taxon>Streptophyta</taxon>
        <taxon>Embryophyta</taxon>
        <taxon>Tracheophyta</taxon>
        <taxon>Spermatophyta</taxon>
        <taxon>Magnoliopsida</taxon>
        <taxon>eudicotyledons</taxon>
        <taxon>Gunneridae</taxon>
        <taxon>Pentapetalae</taxon>
        <taxon>Saxifragales</taxon>
        <taxon>Crassulaceae</taxon>
        <taxon>Kalanchoe</taxon>
    </lineage>
</organism>
<dbReference type="GO" id="GO:0009739">
    <property type="term" value="P:response to gibberellin"/>
    <property type="evidence" value="ECO:0007669"/>
    <property type="project" value="EnsemblPlants"/>
</dbReference>
<reference evidence="4" key="1">
    <citation type="submission" date="2021-01" db="UniProtKB">
        <authorList>
            <consortium name="EnsemblPlants"/>
        </authorList>
    </citation>
    <scope>IDENTIFICATION</scope>
</reference>
<evidence type="ECO:0008006" key="6">
    <source>
        <dbReference type="Google" id="ProtNLM"/>
    </source>
</evidence>
<evidence type="ECO:0000256" key="1">
    <source>
        <dbReference type="SAM" id="Coils"/>
    </source>
</evidence>
<accession>A0A7N0TE66</accession>
<dbReference type="Gramene" id="Kaladp0033s0235.1.v1.1">
    <property type="protein sequence ID" value="Kaladp0033s0235.1.v1.1"/>
    <property type="gene ID" value="Kaladp0033s0235.v1.1"/>
</dbReference>
<evidence type="ECO:0000313" key="4">
    <source>
        <dbReference type="EnsemblPlants" id="Kaladp0033s0235.1.v1.1"/>
    </source>
</evidence>
<feature type="region of interest" description="Disordered" evidence="2">
    <location>
        <begin position="26"/>
        <end position="54"/>
    </location>
</feature>
<keyword evidence="3" id="KW-0472">Membrane</keyword>
<proteinExistence type="predicted"/>
<evidence type="ECO:0000256" key="2">
    <source>
        <dbReference type="SAM" id="MobiDB-lite"/>
    </source>
</evidence>
<keyword evidence="3" id="KW-0812">Transmembrane</keyword>
<dbReference type="EnsemblPlants" id="Kaladp0033s0235.1.v1.1">
    <property type="protein sequence ID" value="Kaladp0033s0235.1.v1.1"/>
    <property type="gene ID" value="Kaladp0033s0235.v1.1"/>
</dbReference>
<sequence>MDDEGIGIVLAKATELRSKINNCIDKASSTPRSPRINGGAAKLLVNGKDPDPDEEELQEAESLMSIRDALESLESQLASLQELQQQQRYERESALAEIDYSRKMLLNKLKDYKGKDLEVIHEASAFASESVEHSNDLLLPPYPTRLPRPLVLENGYASHFTLDKSARNGVLSNGLTSEAKRQENETRPGARSSWRGLRILFGSAAKMVLTVVGVVSILNMAGFEPRIKRRGSQAKFLSFFALPAPEILERRAVPILRRRPPQSLQRVGDTCLFELAATYEYRVSIMMAAKFQYLTSDSILLPSVVLEFKYPLCSGL</sequence>
<dbReference type="AlphaFoldDB" id="A0A7N0TE66"/>
<evidence type="ECO:0000313" key="5">
    <source>
        <dbReference type="Proteomes" id="UP000594263"/>
    </source>
</evidence>